<dbReference type="InterPro" id="IPR011010">
    <property type="entry name" value="DNA_brk_join_enz"/>
</dbReference>
<dbReference type="SUPFAM" id="SSF56349">
    <property type="entry name" value="DNA breaking-rejoining enzymes"/>
    <property type="match status" value="1"/>
</dbReference>
<dbReference type="InterPro" id="IPR013762">
    <property type="entry name" value="Integrase-like_cat_sf"/>
</dbReference>
<dbReference type="GO" id="GO:0015074">
    <property type="term" value="P:DNA integration"/>
    <property type="evidence" value="ECO:0007669"/>
    <property type="project" value="InterPro"/>
</dbReference>
<dbReference type="InterPro" id="IPR050090">
    <property type="entry name" value="Tyrosine_recombinase_XerCD"/>
</dbReference>
<proteinExistence type="predicted"/>
<comment type="caution">
    <text evidence="3">The sequence shown here is derived from an EMBL/GenBank/DDBJ whole genome shotgun (WGS) entry which is preliminary data.</text>
</comment>
<protein>
    <recommendedName>
        <fullName evidence="2">Tyr recombinase domain-containing protein</fullName>
    </recommendedName>
</protein>
<name>A0A016QS62_9DEIO</name>
<dbReference type="EMBL" id="JHAC01000017">
    <property type="protein sequence ID" value="EYB68831.1"/>
    <property type="molecule type" value="Genomic_DNA"/>
</dbReference>
<evidence type="ECO:0000259" key="2">
    <source>
        <dbReference type="PROSITE" id="PS51898"/>
    </source>
</evidence>
<dbReference type="STRING" id="1476583.DEIPH_ctg017orf0206"/>
<gene>
    <name evidence="3" type="ORF">DEIPH_ctg017orf0206</name>
</gene>
<feature type="domain" description="Tyr recombinase" evidence="2">
    <location>
        <begin position="1"/>
        <end position="177"/>
    </location>
</feature>
<evidence type="ECO:0000313" key="4">
    <source>
        <dbReference type="Proteomes" id="UP000020492"/>
    </source>
</evidence>
<sequence length="200" mass="22091">MRRASPLFAIIAALGLRHGEALGLQWGDLDWKAGTLDVRRTVVSRGGTPMISEPKTRSARRTLYLTPALKTVLHRHLLDLKGRDLPTDASAWVFPNRMGGMLSQHNVRRVWRQALAAAEVSETTRIHDLRHTFVSRLIEGGADPRTAADLAGHADPRMTLSVYTHTRAEKRKATLLASMTHLDELLEAEGAPLEQAVGVE</sequence>
<dbReference type="eggNOG" id="COG0582">
    <property type="taxonomic scope" value="Bacteria"/>
</dbReference>
<dbReference type="AlphaFoldDB" id="A0A016QS62"/>
<dbReference type="RefSeq" id="WP_081790802.1">
    <property type="nucleotide sequence ID" value="NZ_JHAC01000017.1"/>
</dbReference>
<keyword evidence="1" id="KW-0233">DNA recombination</keyword>
<dbReference type="InterPro" id="IPR002104">
    <property type="entry name" value="Integrase_catalytic"/>
</dbReference>
<dbReference type="GO" id="GO:0006310">
    <property type="term" value="P:DNA recombination"/>
    <property type="evidence" value="ECO:0007669"/>
    <property type="project" value="UniProtKB-KW"/>
</dbReference>
<dbReference type="PANTHER" id="PTHR30349">
    <property type="entry name" value="PHAGE INTEGRASE-RELATED"/>
    <property type="match status" value="1"/>
</dbReference>
<dbReference type="OrthoDB" id="1822491at2"/>
<dbReference type="CDD" id="cd01189">
    <property type="entry name" value="INT_ICEBs1_C_like"/>
    <property type="match status" value="1"/>
</dbReference>
<dbReference type="PANTHER" id="PTHR30349:SF64">
    <property type="entry name" value="PROPHAGE INTEGRASE INTD-RELATED"/>
    <property type="match status" value="1"/>
</dbReference>
<accession>A0A016QS62</accession>
<dbReference type="Pfam" id="PF00589">
    <property type="entry name" value="Phage_integrase"/>
    <property type="match status" value="1"/>
</dbReference>
<dbReference type="Proteomes" id="UP000020492">
    <property type="component" value="Unassembled WGS sequence"/>
</dbReference>
<organism evidence="3 4">
    <name type="scientific">Deinococcus phoenicis</name>
    <dbReference type="NCBI Taxonomy" id="1476583"/>
    <lineage>
        <taxon>Bacteria</taxon>
        <taxon>Thermotogati</taxon>
        <taxon>Deinococcota</taxon>
        <taxon>Deinococci</taxon>
        <taxon>Deinococcales</taxon>
        <taxon>Deinococcaceae</taxon>
        <taxon>Deinococcus</taxon>
    </lineage>
</organism>
<dbReference type="GO" id="GO:0003677">
    <property type="term" value="F:DNA binding"/>
    <property type="evidence" value="ECO:0007669"/>
    <property type="project" value="InterPro"/>
</dbReference>
<evidence type="ECO:0000313" key="3">
    <source>
        <dbReference type="EMBL" id="EYB68831.1"/>
    </source>
</evidence>
<dbReference type="PROSITE" id="PS51898">
    <property type="entry name" value="TYR_RECOMBINASE"/>
    <property type="match status" value="1"/>
</dbReference>
<dbReference type="PATRIC" id="fig|1476583.3.peg.1193"/>
<evidence type="ECO:0000256" key="1">
    <source>
        <dbReference type="ARBA" id="ARBA00023172"/>
    </source>
</evidence>
<reference evidence="3 4" key="1">
    <citation type="submission" date="2014-03" db="EMBL/GenBank/DDBJ databases">
        <title>Draft genome sequence of Deinococcus phoenicis 1P10ME.</title>
        <authorList>
            <person name="Stepanov V.G."/>
            <person name="Vaishampayan P."/>
            <person name="Venkateswaran K."/>
            <person name="Fox G.E."/>
        </authorList>
    </citation>
    <scope>NUCLEOTIDE SEQUENCE [LARGE SCALE GENOMIC DNA]</scope>
    <source>
        <strain evidence="3 4">1P10ME</strain>
    </source>
</reference>
<keyword evidence="4" id="KW-1185">Reference proteome</keyword>
<dbReference type="Gene3D" id="1.10.443.10">
    <property type="entry name" value="Intergrase catalytic core"/>
    <property type="match status" value="1"/>
</dbReference>